<comment type="caution">
    <text evidence="3">The sequence shown here is derived from an EMBL/GenBank/DDBJ whole genome shotgun (WGS) entry which is preliminary data.</text>
</comment>
<dbReference type="InterPro" id="IPR036514">
    <property type="entry name" value="SGNH_hydro_sf"/>
</dbReference>
<comment type="similarity">
    <text evidence="1">Belongs to the PC-esterase family.</text>
</comment>
<organism evidence="3 4">
    <name type="scientific">Oedothorax gibbosus</name>
    <dbReference type="NCBI Taxonomy" id="931172"/>
    <lineage>
        <taxon>Eukaryota</taxon>
        <taxon>Metazoa</taxon>
        <taxon>Ecdysozoa</taxon>
        <taxon>Arthropoda</taxon>
        <taxon>Chelicerata</taxon>
        <taxon>Arachnida</taxon>
        <taxon>Araneae</taxon>
        <taxon>Araneomorphae</taxon>
        <taxon>Entelegynae</taxon>
        <taxon>Araneoidea</taxon>
        <taxon>Linyphiidae</taxon>
        <taxon>Erigoninae</taxon>
        <taxon>Oedothorax</taxon>
    </lineage>
</organism>
<keyword evidence="4" id="KW-1185">Reference proteome</keyword>
<dbReference type="EMBL" id="JAFNEN010000208">
    <property type="protein sequence ID" value="KAG8189644.1"/>
    <property type="molecule type" value="Genomic_DNA"/>
</dbReference>
<accession>A0AAV6UZE4</accession>
<name>A0AAV6UZE4_9ARAC</name>
<dbReference type="AlphaFoldDB" id="A0AAV6UZE4"/>
<dbReference type="SUPFAM" id="SSF52266">
    <property type="entry name" value="SGNH hydrolase"/>
    <property type="match status" value="1"/>
</dbReference>
<feature type="region of interest" description="Disordered" evidence="2">
    <location>
        <begin position="281"/>
        <end position="309"/>
    </location>
</feature>
<sequence length="477" mass="55253">MLDIFLQKDLRALFKNKTIVFMGDSNIRALYKDFLCLMHESYIISEERLKAKMEKSIYNDKLIFHGARNNGRDYKEERQINSCLINASFYFITRVYDDYVKSVLKRITADRDPDVLVINSCLWDVTRWGASGVKDYKSNLLILMRHLQRVLPDCLVIWVTAPPISSEVRGGFLVADLQFLKYSLRFHVVEANHYARQVVVEHGFDVLDTHYHLKNQIHRRADDGVHWNTYAVRYVLNLLLTHISLAWNVPLPHRYSSLVMEEYLEKLEDELSMVEPKIVKVQAPQSTQQKPKAKKKSKKKSPRKNLGSLKSHHAYTTSTWLKERHQRIKRWQASVNSTYTPHSQYNSPAVSQHSTPGNSQHDSGYFPSPSTEAYLSNDSSYSHRNITFSSPQFSQSSSYNTHRSSGREVHQWQVQTETYYPSNVHSSSNSVQCYTSGYHYQNGRALQVPYSFPHVAQGQVLQPRIDFTADDFAVFSV</sequence>
<feature type="region of interest" description="Disordered" evidence="2">
    <location>
        <begin position="339"/>
        <end position="371"/>
    </location>
</feature>
<dbReference type="Proteomes" id="UP000827092">
    <property type="component" value="Unassembled WGS sequence"/>
</dbReference>
<evidence type="ECO:0000256" key="1">
    <source>
        <dbReference type="ARBA" id="ARBA00037957"/>
    </source>
</evidence>
<gene>
    <name evidence="3" type="ORF">JTE90_018493</name>
</gene>
<reference evidence="3 4" key="1">
    <citation type="journal article" date="2022" name="Nat. Ecol. Evol.">
        <title>A masculinizing supergene underlies an exaggerated male reproductive morph in a spider.</title>
        <authorList>
            <person name="Hendrickx F."/>
            <person name="De Corte Z."/>
            <person name="Sonet G."/>
            <person name="Van Belleghem S.M."/>
            <person name="Kostlbacher S."/>
            <person name="Vangestel C."/>
        </authorList>
    </citation>
    <scope>NUCLEOTIDE SEQUENCE [LARGE SCALE GENOMIC DNA]</scope>
    <source>
        <strain evidence="3">W744_W776</strain>
    </source>
</reference>
<feature type="compositionally biased region" description="Basic residues" evidence="2">
    <location>
        <begin position="291"/>
        <end position="303"/>
    </location>
</feature>
<evidence type="ECO:0000256" key="2">
    <source>
        <dbReference type="SAM" id="MobiDB-lite"/>
    </source>
</evidence>
<feature type="region of interest" description="Disordered" evidence="2">
    <location>
        <begin position="386"/>
        <end position="408"/>
    </location>
</feature>
<evidence type="ECO:0000313" key="3">
    <source>
        <dbReference type="EMBL" id="KAG8189644.1"/>
    </source>
</evidence>
<proteinExistence type="inferred from homology"/>
<dbReference type="Gene3D" id="3.40.50.1110">
    <property type="entry name" value="SGNH hydrolase"/>
    <property type="match status" value="1"/>
</dbReference>
<feature type="compositionally biased region" description="Low complexity" evidence="2">
    <location>
        <begin position="388"/>
        <end position="398"/>
    </location>
</feature>
<dbReference type="PANTHER" id="PTHR14469:SF0">
    <property type="entry name" value="FAMILY WITH SEQUENCE SIMILARITY 113"/>
    <property type="match status" value="1"/>
</dbReference>
<protein>
    <submittedName>
        <fullName evidence="3">Uncharacterized protein</fullName>
    </submittedName>
</protein>
<dbReference type="PANTHER" id="PTHR14469">
    <property type="entry name" value="SARCOMA ANTIGEN NY-SAR-23"/>
    <property type="match status" value="1"/>
</dbReference>
<evidence type="ECO:0000313" key="4">
    <source>
        <dbReference type="Proteomes" id="UP000827092"/>
    </source>
</evidence>